<evidence type="ECO:0008006" key="4">
    <source>
        <dbReference type="Google" id="ProtNLM"/>
    </source>
</evidence>
<feature type="compositionally biased region" description="Basic and acidic residues" evidence="1">
    <location>
        <begin position="1088"/>
        <end position="1097"/>
    </location>
</feature>
<dbReference type="Proteomes" id="UP000013827">
    <property type="component" value="Unassembled WGS sequence"/>
</dbReference>
<feature type="region of interest" description="Disordered" evidence="1">
    <location>
        <begin position="182"/>
        <end position="258"/>
    </location>
</feature>
<proteinExistence type="predicted"/>
<feature type="compositionally biased region" description="Low complexity" evidence="1">
    <location>
        <begin position="397"/>
        <end position="406"/>
    </location>
</feature>
<evidence type="ECO:0000313" key="2">
    <source>
        <dbReference type="EnsemblProtists" id="EOD36931"/>
    </source>
</evidence>
<protein>
    <recommendedName>
        <fullName evidence="4">Tudor domain-containing protein</fullName>
    </recommendedName>
</protein>
<feature type="compositionally biased region" description="Basic and acidic residues" evidence="1">
    <location>
        <begin position="47"/>
        <end position="59"/>
    </location>
</feature>
<organism evidence="2 3">
    <name type="scientific">Emiliania huxleyi (strain CCMP1516)</name>
    <dbReference type="NCBI Taxonomy" id="280463"/>
    <lineage>
        <taxon>Eukaryota</taxon>
        <taxon>Haptista</taxon>
        <taxon>Haptophyta</taxon>
        <taxon>Prymnesiophyceae</taxon>
        <taxon>Isochrysidales</taxon>
        <taxon>Noelaerhabdaceae</taxon>
        <taxon>Emiliania</taxon>
    </lineage>
</organism>
<feature type="compositionally biased region" description="Basic and acidic residues" evidence="1">
    <location>
        <begin position="198"/>
        <end position="208"/>
    </location>
</feature>
<evidence type="ECO:0000313" key="3">
    <source>
        <dbReference type="Proteomes" id="UP000013827"/>
    </source>
</evidence>
<dbReference type="EnsemblProtists" id="EOD36931">
    <property type="protein sequence ID" value="EOD36931"/>
    <property type="gene ID" value="EMIHUDRAFT_98320"/>
</dbReference>
<feature type="region of interest" description="Disordered" evidence="1">
    <location>
        <begin position="324"/>
        <end position="345"/>
    </location>
</feature>
<feature type="compositionally biased region" description="Basic and acidic residues" evidence="1">
    <location>
        <begin position="328"/>
        <end position="341"/>
    </location>
</feature>
<feature type="compositionally biased region" description="Low complexity" evidence="1">
    <location>
        <begin position="420"/>
        <end position="429"/>
    </location>
</feature>
<dbReference type="AlphaFoldDB" id="A0A0D3KME6"/>
<reference evidence="3" key="1">
    <citation type="journal article" date="2013" name="Nature">
        <title>Pan genome of the phytoplankton Emiliania underpins its global distribution.</title>
        <authorList>
            <person name="Read B.A."/>
            <person name="Kegel J."/>
            <person name="Klute M.J."/>
            <person name="Kuo A."/>
            <person name="Lefebvre S.C."/>
            <person name="Maumus F."/>
            <person name="Mayer C."/>
            <person name="Miller J."/>
            <person name="Monier A."/>
            <person name="Salamov A."/>
            <person name="Young J."/>
            <person name="Aguilar M."/>
            <person name="Claverie J.M."/>
            <person name="Frickenhaus S."/>
            <person name="Gonzalez K."/>
            <person name="Herman E.K."/>
            <person name="Lin Y.C."/>
            <person name="Napier J."/>
            <person name="Ogata H."/>
            <person name="Sarno A.F."/>
            <person name="Shmutz J."/>
            <person name="Schroeder D."/>
            <person name="de Vargas C."/>
            <person name="Verret F."/>
            <person name="von Dassow P."/>
            <person name="Valentin K."/>
            <person name="Van de Peer Y."/>
            <person name="Wheeler G."/>
            <person name="Dacks J.B."/>
            <person name="Delwiche C.F."/>
            <person name="Dyhrman S.T."/>
            <person name="Glockner G."/>
            <person name="John U."/>
            <person name="Richards T."/>
            <person name="Worden A.Z."/>
            <person name="Zhang X."/>
            <person name="Grigoriev I.V."/>
            <person name="Allen A.E."/>
            <person name="Bidle K."/>
            <person name="Borodovsky M."/>
            <person name="Bowler C."/>
            <person name="Brownlee C."/>
            <person name="Cock J.M."/>
            <person name="Elias M."/>
            <person name="Gladyshev V.N."/>
            <person name="Groth M."/>
            <person name="Guda C."/>
            <person name="Hadaegh A."/>
            <person name="Iglesias-Rodriguez M.D."/>
            <person name="Jenkins J."/>
            <person name="Jones B.M."/>
            <person name="Lawson T."/>
            <person name="Leese F."/>
            <person name="Lindquist E."/>
            <person name="Lobanov A."/>
            <person name="Lomsadze A."/>
            <person name="Malik S.B."/>
            <person name="Marsh M.E."/>
            <person name="Mackinder L."/>
            <person name="Mock T."/>
            <person name="Mueller-Roeber B."/>
            <person name="Pagarete A."/>
            <person name="Parker M."/>
            <person name="Probert I."/>
            <person name="Quesneville H."/>
            <person name="Raines C."/>
            <person name="Rensing S.A."/>
            <person name="Riano-Pachon D.M."/>
            <person name="Richier S."/>
            <person name="Rokitta S."/>
            <person name="Shiraiwa Y."/>
            <person name="Soanes D.M."/>
            <person name="van der Giezen M."/>
            <person name="Wahlund T.M."/>
            <person name="Williams B."/>
            <person name="Wilson W."/>
            <person name="Wolfe G."/>
            <person name="Wurch L.L."/>
        </authorList>
    </citation>
    <scope>NUCLEOTIDE SEQUENCE</scope>
</reference>
<accession>A0A0D3KME6</accession>
<dbReference type="GeneID" id="17282201"/>
<evidence type="ECO:0000256" key="1">
    <source>
        <dbReference type="SAM" id="MobiDB-lite"/>
    </source>
</evidence>
<feature type="region of interest" description="Disordered" evidence="1">
    <location>
        <begin position="30"/>
        <end position="66"/>
    </location>
</feature>
<dbReference type="HOGENOM" id="CLU_287495_0_0_1"/>
<dbReference type="eggNOG" id="ENOG502S1YT">
    <property type="taxonomic scope" value="Eukaryota"/>
</dbReference>
<feature type="region of interest" description="Disordered" evidence="1">
    <location>
        <begin position="1070"/>
        <end position="1097"/>
    </location>
</feature>
<name>A0A0D3KME6_EMIH1</name>
<keyword evidence="3" id="KW-1185">Reference proteome</keyword>
<sequence length="1097" mass="119881">MRRFGCVPFGTTCWYDLWDDLWQRPMRSPDAAARHTGAGVARRQAHHERMRDERAREAAAGDAELPPEDDAVEMASAAQLLDSVAEVGPNYTLLRSKETKAKRRKRQREDARAALDGHTVLSTGSRLEIFCDSERWYPATVMAREEDGDGRIAHQVEYDGYPDRRWWHMLDDERWRAVAEQAGTGAGGAAADGDGDAAMDRADGERGARAAGDAEAAEVRPAPPPVRRGVRRSALADALEAEDDERQEEAACGDGRPMLAPHGPALSVQLRRVRLRLREFLATQAAAGKSVPMQRTALGLHPTVRWTIRFGKWLATTRITAPRASRWHATERGDARDEEPTVRTGRGENTVYVALQHMKNHVWREIWPAMPDDARQYWRLVTKQVMSLYDGGGGGMKDAAGAAGRAAGREAAQESASHGQSEAAQRAASERASAVASRRTMAELREATTKPCTKQHLFQVGEYQMQDTQLMEPFEVNVAFIMNAYLCFARQTGHELPPLTMGDLSIAADELLRGLGGAGVMTEGDFEALIRMEVTFARKKGEYYACYEFGTAITPDSDQMMRIGTLAMVRLLLRCGSFRACYSKLSEASAAALRRKVAEPSGFAGLELADTGYETLPALVAACRADGWVLDKAALDRPLFPGVDEATGLFLFTESFDVQRLCRRLIETGRQLGMSRHKVGAWSLRKDACEQPASAGDGAVAARVLGHRQVNSRTMNRVYRADLRTRDLGAYWMRRDALGSVERAPLTSLSASRVPEVGGVRGFGDLPQACPERQAARSDAKVAEAVEEVASARRKLQRRLGVALLPKYFKASARAAGGGEEVDEYEAAQLRLRHRKGEAESDAVEAHQLRLYKEGQERLRAAPALRMAMLSTHAWAPRSEDDAIAFGLDRRDRTRELRMLRKLPAKLQGSILRVGALHVLPTAGTPAEVYGRVRRRSEDICILECGSEDCAGRPSIEWPTTVARFEERRCVHCGGAVRLRWQREPQAENAAVEPLAVGAAASLGESFRETYWAWYNLSARAAIGNAAYAAGAAATAKASASEAGDAPLLGAAVDELELDDETVAEAIAALDGGDGAPGCGDEADEDASDHRGASQEV</sequence>
<dbReference type="PaxDb" id="2903-EOD36931"/>
<feature type="region of interest" description="Disordered" evidence="1">
    <location>
        <begin position="397"/>
        <end position="429"/>
    </location>
</feature>
<dbReference type="KEGG" id="ehx:EMIHUDRAFT_98320"/>
<dbReference type="RefSeq" id="XP_005789360.1">
    <property type="nucleotide sequence ID" value="XM_005789303.1"/>
</dbReference>
<reference evidence="2" key="2">
    <citation type="submission" date="2024-10" db="UniProtKB">
        <authorList>
            <consortium name="EnsemblProtists"/>
        </authorList>
    </citation>
    <scope>IDENTIFICATION</scope>
</reference>